<organism evidence="2 3">
    <name type="scientific">Thalassospira profundimaris</name>
    <dbReference type="NCBI Taxonomy" id="502049"/>
    <lineage>
        <taxon>Bacteria</taxon>
        <taxon>Pseudomonadati</taxon>
        <taxon>Pseudomonadota</taxon>
        <taxon>Alphaproteobacteria</taxon>
        <taxon>Rhodospirillales</taxon>
        <taxon>Thalassospiraceae</taxon>
        <taxon>Thalassospira</taxon>
    </lineage>
</organism>
<dbReference type="SUPFAM" id="SSF143120">
    <property type="entry name" value="YefM-like"/>
    <property type="match status" value="1"/>
</dbReference>
<evidence type="ECO:0008006" key="4">
    <source>
        <dbReference type="Google" id="ProtNLM"/>
    </source>
</evidence>
<comment type="caution">
    <text evidence="2">The sequence shown here is derived from an EMBL/GenBank/DDBJ whole genome shotgun (WGS) entry which is preliminary data.</text>
</comment>
<dbReference type="RefSeq" id="WP_114104486.1">
    <property type="nucleotide sequence ID" value="NZ_JPWF01000028.1"/>
</dbReference>
<evidence type="ECO:0000313" key="2">
    <source>
        <dbReference type="EMBL" id="RCK30333.1"/>
    </source>
</evidence>
<evidence type="ECO:0000313" key="3">
    <source>
        <dbReference type="Proteomes" id="UP000253226"/>
    </source>
</evidence>
<comment type="similarity">
    <text evidence="1">Belongs to the phD/YefM antitoxin family.</text>
</comment>
<name>A0A367VXD4_9PROT</name>
<gene>
    <name evidence="2" type="ORF">TH19_22565</name>
</gene>
<proteinExistence type="inferred from homology"/>
<dbReference type="Proteomes" id="UP000253226">
    <property type="component" value="Unassembled WGS sequence"/>
</dbReference>
<protein>
    <recommendedName>
        <fullName evidence="4">Antitoxin</fullName>
    </recommendedName>
</protein>
<dbReference type="InterPro" id="IPR036165">
    <property type="entry name" value="YefM-like_sf"/>
</dbReference>
<dbReference type="EMBL" id="JPWF01000028">
    <property type="protein sequence ID" value="RCK30333.1"/>
    <property type="molecule type" value="Genomic_DNA"/>
</dbReference>
<sequence>MTDTVIPHDQVERHFADATKAAKSGSVIITTNGSPSHVLMTFEAYQRLVQNTRSIADLFYYPGAADIEFEPKRLETRTKTGDLE</sequence>
<dbReference type="OrthoDB" id="72009at2"/>
<accession>A0A367VXD4</accession>
<evidence type="ECO:0000256" key="1">
    <source>
        <dbReference type="ARBA" id="ARBA00009981"/>
    </source>
</evidence>
<dbReference type="AlphaFoldDB" id="A0A367VXD4"/>
<reference evidence="2 3" key="1">
    <citation type="submission" date="2014-07" db="EMBL/GenBank/DDBJ databases">
        <title>Draft genome sequence of Thalassospira profundimaris 35.</title>
        <authorList>
            <person name="Lai Q."/>
            <person name="Shao Z."/>
        </authorList>
    </citation>
    <scope>NUCLEOTIDE SEQUENCE [LARGE SCALE GENOMIC DNA]</scope>
    <source>
        <strain evidence="2 3">35</strain>
    </source>
</reference>